<dbReference type="AlphaFoldDB" id="A0A6A4W5F3"/>
<reference evidence="1 2" key="1">
    <citation type="submission" date="2019-07" db="EMBL/GenBank/DDBJ databases">
        <title>Draft genome assembly of a fouling barnacle, Amphibalanus amphitrite (Darwin, 1854): The first reference genome for Thecostraca.</title>
        <authorList>
            <person name="Kim W."/>
        </authorList>
    </citation>
    <scope>NUCLEOTIDE SEQUENCE [LARGE SCALE GENOMIC DNA]</scope>
    <source>
        <strain evidence="1">SNU_AA5</strain>
        <tissue evidence="1">Soma without cirri and trophi</tissue>
    </source>
</reference>
<sequence>MPNIRAGRVFRPRINTEEDLTPEKFSAGDEQMLQAMERALLEADSDSIAQLAAKYPEMDADHLLLHYKMMQDIAKARQMPLRTLDDVSNAVK</sequence>
<evidence type="ECO:0000313" key="1">
    <source>
        <dbReference type="EMBL" id="KAF0297111.1"/>
    </source>
</evidence>
<proteinExistence type="predicted"/>
<accession>A0A6A4W5F3</accession>
<dbReference type="Proteomes" id="UP000440578">
    <property type="component" value="Unassembled WGS sequence"/>
</dbReference>
<keyword evidence="2" id="KW-1185">Reference proteome</keyword>
<comment type="caution">
    <text evidence="1">The sequence shown here is derived from an EMBL/GenBank/DDBJ whole genome shotgun (WGS) entry which is preliminary data.</text>
</comment>
<name>A0A6A4W5F3_AMPAM</name>
<organism evidence="1 2">
    <name type="scientific">Amphibalanus amphitrite</name>
    <name type="common">Striped barnacle</name>
    <name type="synonym">Balanus amphitrite</name>
    <dbReference type="NCBI Taxonomy" id="1232801"/>
    <lineage>
        <taxon>Eukaryota</taxon>
        <taxon>Metazoa</taxon>
        <taxon>Ecdysozoa</taxon>
        <taxon>Arthropoda</taxon>
        <taxon>Crustacea</taxon>
        <taxon>Multicrustacea</taxon>
        <taxon>Cirripedia</taxon>
        <taxon>Thoracica</taxon>
        <taxon>Thoracicalcarea</taxon>
        <taxon>Balanomorpha</taxon>
        <taxon>Balanoidea</taxon>
        <taxon>Balanidae</taxon>
        <taxon>Amphibalaninae</taxon>
        <taxon>Amphibalanus</taxon>
    </lineage>
</organism>
<dbReference type="EMBL" id="VIIS01001514">
    <property type="protein sequence ID" value="KAF0297111.1"/>
    <property type="molecule type" value="Genomic_DNA"/>
</dbReference>
<gene>
    <name evidence="1" type="ORF">FJT64_005503</name>
</gene>
<evidence type="ECO:0000313" key="2">
    <source>
        <dbReference type="Proteomes" id="UP000440578"/>
    </source>
</evidence>
<protein>
    <submittedName>
        <fullName evidence="1">Uncharacterized protein</fullName>
    </submittedName>
</protein>